<reference evidence="3" key="1">
    <citation type="submission" date="2015-04" db="EMBL/GenBank/DDBJ databases">
        <title>The genome sequence of the plant pathogenic Rhizarian Plasmodiophora brassicae reveals insights in its biotrophic life cycle and the origin of chitin synthesis.</title>
        <authorList>
            <person name="Schwelm A."/>
            <person name="Fogelqvist J."/>
            <person name="Knaust A."/>
            <person name="Julke S."/>
            <person name="Lilja T."/>
            <person name="Dhandapani V."/>
            <person name="Bonilla-Rosso G."/>
            <person name="Karlsson M."/>
            <person name="Shevchenko A."/>
            <person name="Choi S.R."/>
            <person name="Kim H.G."/>
            <person name="Park J.Y."/>
            <person name="Lim Y.P."/>
            <person name="Ludwig-Muller J."/>
            <person name="Dixelius C."/>
        </authorList>
    </citation>
    <scope>NUCLEOTIDE SEQUENCE</scope>
    <source>
        <tissue evidence="3">Potato root galls</tissue>
    </source>
</reference>
<dbReference type="GO" id="GO:0000049">
    <property type="term" value="F:tRNA binding"/>
    <property type="evidence" value="ECO:0007669"/>
    <property type="project" value="InterPro"/>
</dbReference>
<dbReference type="GO" id="GO:0005829">
    <property type="term" value="C:cytosol"/>
    <property type="evidence" value="ECO:0007669"/>
    <property type="project" value="TreeGrafter"/>
</dbReference>
<name>A0A0H5QK69_9EUKA</name>
<evidence type="ECO:0000256" key="2">
    <source>
        <dbReference type="ARBA" id="ARBA00022694"/>
    </source>
</evidence>
<feature type="non-terminal residue" evidence="3">
    <location>
        <position position="229"/>
    </location>
</feature>
<dbReference type="PANTHER" id="PTHR20882:SF14">
    <property type="entry name" value="CYTOPLASMIC TRNA 2-THIOLATION PROTEIN 2"/>
    <property type="match status" value="1"/>
</dbReference>
<dbReference type="PANTHER" id="PTHR20882">
    <property type="entry name" value="CYTOPLASMIC TRNA 2-THIOLATION PROTEIN 2"/>
    <property type="match status" value="1"/>
</dbReference>
<organism evidence="3">
    <name type="scientific">Spongospora subterranea</name>
    <dbReference type="NCBI Taxonomy" id="70186"/>
    <lineage>
        <taxon>Eukaryota</taxon>
        <taxon>Sar</taxon>
        <taxon>Rhizaria</taxon>
        <taxon>Endomyxa</taxon>
        <taxon>Phytomyxea</taxon>
        <taxon>Plasmodiophorida</taxon>
        <taxon>Plasmodiophoridae</taxon>
        <taxon>Spongospora</taxon>
    </lineage>
</organism>
<keyword evidence="2" id="KW-0819">tRNA processing</keyword>
<evidence type="ECO:0000313" key="3">
    <source>
        <dbReference type="EMBL" id="CRZ01711.1"/>
    </source>
</evidence>
<keyword evidence="1" id="KW-0963">Cytoplasm</keyword>
<dbReference type="EMBL" id="HACM01001269">
    <property type="protein sequence ID" value="CRZ01711.1"/>
    <property type="molecule type" value="Transcribed_RNA"/>
</dbReference>
<dbReference type="GO" id="GO:0002143">
    <property type="term" value="P:tRNA wobble position uridine thiolation"/>
    <property type="evidence" value="ECO:0007669"/>
    <property type="project" value="TreeGrafter"/>
</dbReference>
<dbReference type="GO" id="GO:0016783">
    <property type="term" value="F:sulfurtransferase activity"/>
    <property type="evidence" value="ECO:0007669"/>
    <property type="project" value="TreeGrafter"/>
</dbReference>
<sequence length="229" mass="25474">MDDCNGCHSGRAICADPRPLCGTCLEEFLLRKFMRGMRICNLQQGSGVVVADSKGVCSAVLQYLFWKSLRPRDSLIIKSAHIVDMSVQDQTSVNLYKWDSVQRQCQLNAPSGVESQFEWNRGQVLNSLIGIAVESGSRTVLLGDCSDKVACEMLSCTAIAERGLAAVERCQPSFTSRGIQFVRPLFTISLNQLESLADHNKLHFLREKEGFAGVRGVTYDFLKQLQKTF</sequence>
<dbReference type="InterPro" id="IPR014729">
    <property type="entry name" value="Rossmann-like_a/b/a_fold"/>
</dbReference>
<dbReference type="AlphaFoldDB" id="A0A0H5QK69"/>
<accession>A0A0H5QK69</accession>
<evidence type="ECO:0000256" key="1">
    <source>
        <dbReference type="ARBA" id="ARBA00022490"/>
    </source>
</evidence>
<protein>
    <recommendedName>
        <fullName evidence="4">Cytoplasmic tRNA 2-thiolation protein 2</fullName>
    </recommendedName>
</protein>
<dbReference type="Gene3D" id="3.40.50.620">
    <property type="entry name" value="HUPs"/>
    <property type="match status" value="1"/>
</dbReference>
<dbReference type="InterPro" id="IPR019407">
    <property type="entry name" value="CTU2"/>
</dbReference>
<evidence type="ECO:0008006" key="4">
    <source>
        <dbReference type="Google" id="ProtNLM"/>
    </source>
</evidence>
<proteinExistence type="predicted"/>